<sequence>MFKSVALLTLLLSAAIAVPTPTENLLPRACTTRAPSVIDILKDTTPNTASIGQYFNLERTSSPLKNTKLSALTFNNIPAGATGCRLEVAFPPLGPNSIATGDVQAEFWSTDPWNVNTAPTFNNPPRKREMVGTYRFPTAANDQSTHTVIASNTCSETMSWLAYLSDWQQNAGSVAFNNRLDIQNMGFSLVFNC</sequence>
<evidence type="ECO:0008006" key="4">
    <source>
        <dbReference type="Google" id="ProtNLM"/>
    </source>
</evidence>
<feature type="signal peptide" evidence="1">
    <location>
        <begin position="1"/>
        <end position="17"/>
    </location>
</feature>
<evidence type="ECO:0000313" key="3">
    <source>
        <dbReference type="Proteomes" id="UP000326565"/>
    </source>
</evidence>
<organism evidence="2 3">
    <name type="scientific">Aspergillus leporis</name>
    <dbReference type="NCBI Taxonomy" id="41062"/>
    <lineage>
        <taxon>Eukaryota</taxon>
        <taxon>Fungi</taxon>
        <taxon>Dikarya</taxon>
        <taxon>Ascomycota</taxon>
        <taxon>Pezizomycotina</taxon>
        <taxon>Eurotiomycetes</taxon>
        <taxon>Eurotiomycetidae</taxon>
        <taxon>Eurotiales</taxon>
        <taxon>Aspergillaceae</taxon>
        <taxon>Aspergillus</taxon>
        <taxon>Aspergillus subgen. Circumdati</taxon>
    </lineage>
</organism>
<dbReference type="Proteomes" id="UP000326565">
    <property type="component" value="Unassembled WGS sequence"/>
</dbReference>
<gene>
    <name evidence="2" type="ORF">BDV29DRAFT_195757</name>
</gene>
<dbReference type="EMBL" id="ML732401">
    <property type="protein sequence ID" value="KAB8068304.1"/>
    <property type="molecule type" value="Genomic_DNA"/>
</dbReference>
<dbReference type="OrthoDB" id="5308323at2759"/>
<accession>A0A5N5WLY3</accession>
<evidence type="ECO:0000256" key="1">
    <source>
        <dbReference type="SAM" id="SignalP"/>
    </source>
</evidence>
<reference evidence="2 3" key="1">
    <citation type="submission" date="2019-04" db="EMBL/GenBank/DDBJ databases">
        <title>Friends and foes A comparative genomics study of 23 Aspergillus species from section Flavi.</title>
        <authorList>
            <consortium name="DOE Joint Genome Institute"/>
            <person name="Kjaerbolling I."/>
            <person name="Vesth T."/>
            <person name="Frisvad J.C."/>
            <person name="Nybo J.L."/>
            <person name="Theobald S."/>
            <person name="Kildgaard S."/>
            <person name="Isbrandt T."/>
            <person name="Kuo A."/>
            <person name="Sato A."/>
            <person name="Lyhne E.K."/>
            <person name="Kogle M.E."/>
            <person name="Wiebenga A."/>
            <person name="Kun R.S."/>
            <person name="Lubbers R.J."/>
            <person name="Makela M.R."/>
            <person name="Barry K."/>
            <person name="Chovatia M."/>
            <person name="Clum A."/>
            <person name="Daum C."/>
            <person name="Haridas S."/>
            <person name="He G."/>
            <person name="LaButti K."/>
            <person name="Lipzen A."/>
            <person name="Mondo S."/>
            <person name="Riley R."/>
            <person name="Salamov A."/>
            <person name="Simmons B.A."/>
            <person name="Magnuson J.K."/>
            <person name="Henrissat B."/>
            <person name="Mortensen U.H."/>
            <person name="Larsen T.O."/>
            <person name="Devries R.P."/>
            <person name="Grigoriev I.V."/>
            <person name="Machida M."/>
            <person name="Baker S.E."/>
            <person name="Andersen M.R."/>
        </authorList>
    </citation>
    <scope>NUCLEOTIDE SEQUENCE [LARGE SCALE GENOMIC DNA]</scope>
    <source>
        <strain evidence="2 3">CBS 151.66</strain>
    </source>
</reference>
<name>A0A5N5WLY3_9EURO</name>
<evidence type="ECO:0000313" key="2">
    <source>
        <dbReference type="EMBL" id="KAB8068304.1"/>
    </source>
</evidence>
<dbReference type="AlphaFoldDB" id="A0A5N5WLY3"/>
<feature type="chain" id="PRO_5024796457" description="Ubiquitin 3 binding protein But2 C-terminal domain-containing protein" evidence="1">
    <location>
        <begin position="18"/>
        <end position="193"/>
    </location>
</feature>
<keyword evidence="1" id="KW-0732">Signal</keyword>
<proteinExistence type="predicted"/>
<keyword evidence="3" id="KW-1185">Reference proteome</keyword>
<protein>
    <recommendedName>
        <fullName evidence="4">Ubiquitin 3 binding protein But2 C-terminal domain-containing protein</fullName>
    </recommendedName>
</protein>